<evidence type="ECO:0000256" key="2">
    <source>
        <dbReference type="SAM" id="SignalP"/>
    </source>
</evidence>
<keyword evidence="2" id="KW-0732">Signal</keyword>
<feature type="compositionally biased region" description="Pro residues" evidence="1">
    <location>
        <begin position="177"/>
        <end position="187"/>
    </location>
</feature>
<gene>
    <name evidence="4" type="ORF">BECKFM1743A_GA0114220_101414</name>
    <name evidence="5" type="ORF">BECKFM1743B_GA0114221_101614</name>
    <name evidence="3" type="ORF">BECKFM1743C_GA0114222_100082</name>
</gene>
<feature type="chain" id="PRO_5036113471" evidence="2">
    <location>
        <begin position="30"/>
        <end position="303"/>
    </location>
</feature>
<evidence type="ECO:0000313" key="5">
    <source>
        <dbReference type="EMBL" id="VFK10939.1"/>
    </source>
</evidence>
<sequence length="303" mass="32966">MSNPFHFIAGRKSAFLVAMLLLVTGCVTTQEKPQSSLIQTPLPHDVGALMTPSPCAGLILSGRTVSFPEDCLGMTVEAYITDGRKEKYRLTPRGLQKVEPPLAILNLPAGAAVLNTPCDGMRIRPLSHATQVEFPPACQGEALKVSIDGREYRTVLRQGQAELTPLAKPAKRRSRAPTPPTRTPPRQKPLARKAAPPKPAAPRPPAVPTIEIGGWAYEKTPRGEATHQQAEAACRGLGMQLPLHGAFSQAIELRDVSLSQPGEWGDAVNKHEAFMVYATPRGGDYKVIYKNYPLPYRCARKIK</sequence>
<feature type="signal peptide" evidence="2">
    <location>
        <begin position="1"/>
        <end position="29"/>
    </location>
</feature>
<organism evidence="5">
    <name type="scientific">Candidatus Kentrum sp. FM</name>
    <dbReference type="NCBI Taxonomy" id="2126340"/>
    <lineage>
        <taxon>Bacteria</taxon>
        <taxon>Pseudomonadati</taxon>
        <taxon>Pseudomonadota</taxon>
        <taxon>Gammaproteobacteria</taxon>
        <taxon>Candidatus Kentrum</taxon>
    </lineage>
</organism>
<evidence type="ECO:0000313" key="4">
    <source>
        <dbReference type="EMBL" id="VFJ55059.1"/>
    </source>
</evidence>
<protein>
    <submittedName>
        <fullName evidence="5">Uncharacterized protein</fullName>
    </submittedName>
</protein>
<proteinExistence type="predicted"/>
<accession>A0A450W1N7</accession>
<name>A0A450W1N7_9GAMM</name>
<evidence type="ECO:0000256" key="1">
    <source>
        <dbReference type="SAM" id="MobiDB-lite"/>
    </source>
</evidence>
<dbReference type="EMBL" id="CAADEZ010000141">
    <property type="protein sequence ID" value="VFJ55059.1"/>
    <property type="molecule type" value="Genomic_DNA"/>
</dbReference>
<feature type="compositionally biased region" description="Pro residues" evidence="1">
    <location>
        <begin position="196"/>
        <end position="207"/>
    </location>
</feature>
<feature type="region of interest" description="Disordered" evidence="1">
    <location>
        <begin position="158"/>
        <end position="209"/>
    </location>
</feature>
<dbReference type="EMBL" id="CAADFL010000161">
    <property type="protein sequence ID" value="VFK10939.1"/>
    <property type="molecule type" value="Genomic_DNA"/>
</dbReference>
<dbReference type="AlphaFoldDB" id="A0A450W1N7"/>
<dbReference type="EMBL" id="CAADFA010000008">
    <property type="protein sequence ID" value="VFJ44031.1"/>
    <property type="molecule type" value="Genomic_DNA"/>
</dbReference>
<reference evidence="5" key="1">
    <citation type="submission" date="2019-02" db="EMBL/GenBank/DDBJ databases">
        <authorList>
            <person name="Gruber-Vodicka R. H."/>
            <person name="Seah K. B. B."/>
        </authorList>
    </citation>
    <scope>NUCLEOTIDE SEQUENCE</scope>
    <source>
        <strain evidence="4">BECK_BZ163</strain>
        <strain evidence="5">BECK_BZ164</strain>
        <strain evidence="3">BECK_BZ165</strain>
    </source>
</reference>
<evidence type="ECO:0000313" key="3">
    <source>
        <dbReference type="EMBL" id="VFJ44031.1"/>
    </source>
</evidence>